<protein>
    <submittedName>
        <fullName evidence="1">Uncharacterized protein</fullName>
    </submittedName>
</protein>
<proteinExistence type="predicted"/>
<comment type="caution">
    <text evidence="1">The sequence shown here is derived from an EMBL/GenBank/DDBJ whole genome shotgun (WGS) entry which is preliminary data.</text>
</comment>
<dbReference type="EMBL" id="CM029045">
    <property type="protein sequence ID" value="KAG2596629.1"/>
    <property type="molecule type" value="Genomic_DNA"/>
</dbReference>
<evidence type="ECO:0000313" key="2">
    <source>
        <dbReference type="Proteomes" id="UP000823388"/>
    </source>
</evidence>
<keyword evidence="2" id="KW-1185">Reference proteome</keyword>
<accession>A0A8T0SK02</accession>
<organism evidence="1 2">
    <name type="scientific">Panicum virgatum</name>
    <name type="common">Blackwell switchgrass</name>
    <dbReference type="NCBI Taxonomy" id="38727"/>
    <lineage>
        <taxon>Eukaryota</taxon>
        <taxon>Viridiplantae</taxon>
        <taxon>Streptophyta</taxon>
        <taxon>Embryophyta</taxon>
        <taxon>Tracheophyta</taxon>
        <taxon>Spermatophyta</taxon>
        <taxon>Magnoliopsida</taxon>
        <taxon>Liliopsida</taxon>
        <taxon>Poales</taxon>
        <taxon>Poaceae</taxon>
        <taxon>PACMAD clade</taxon>
        <taxon>Panicoideae</taxon>
        <taxon>Panicodae</taxon>
        <taxon>Paniceae</taxon>
        <taxon>Panicinae</taxon>
        <taxon>Panicum</taxon>
        <taxon>Panicum sect. Hiantes</taxon>
    </lineage>
</organism>
<name>A0A8T0SK02_PANVG</name>
<gene>
    <name evidence="1" type="ORF">PVAP13_5KG176007</name>
</gene>
<reference evidence="1" key="1">
    <citation type="submission" date="2020-05" db="EMBL/GenBank/DDBJ databases">
        <title>WGS assembly of Panicum virgatum.</title>
        <authorList>
            <person name="Lovell J.T."/>
            <person name="Jenkins J."/>
            <person name="Shu S."/>
            <person name="Juenger T.E."/>
            <person name="Schmutz J."/>
        </authorList>
    </citation>
    <scope>NUCLEOTIDE SEQUENCE</scope>
    <source>
        <strain evidence="1">AP13</strain>
    </source>
</reference>
<evidence type="ECO:0000313" key="1">
    <source>
        <dbReference type="EMBL" id="KAG2596629.1"/>
    </source>
</evidence>
<dbReference type="Proteomes" id="UP000823388">
    <property type="component" value="Chromosome 5K"/>
</dbReference>
<dbReference type="AlphaFoldDB" id="A0A8T0SK02"/>
<sequence>MFFYETDVHCIRTYSYPNSGPGDFKMTQLLQVTRTPMSTFDILNSGS</sequence>